<dbReference type="SUPFAM" id="SSF161098">
    <property type="entry name" value="MetI-like"/>
    <property type="match status" value="1"/>
</dbReference>
<keyword evidence="3" id="KW-1003">Cell membrane</keyword>
<evidence type="ECO:0000256" key="3">
    <source>
        <dbReference type="ARBA" id="ARBA00022475"/>
    </source>
</evidence>
<dbReference type="Proteomes" id="UP000185984">
    <property type="component" value="Unassembled WGS sequence"/>
</dbReference>
<dbReference type="STRING" id="247279.NIES1031_15360"/>
<evidence type="ECO:0000313" key="11">
    <source>
        <dbReference type="Proteomes" id="UP000185984"/>
    </source>
</evidence>
<feature type="transmembrane region" description="Helical" evidence="8">
    <location>
        <begin position="243"/>
        <end position="262"/>
    </location>
</feature>
<dbReference type="GO" id="GO:0005886">
    <property type="term" value="C:plasma membrane"/>
    <property type="evidence" value="ECO:0007669"/>
    <property type="project" value="UniProtKB-SubCell"/>
</dbReference>
<feature type="transmembrane region" description="Helical" evidence="8">
    <location>
        <begin position="122"/>
        <end position="145"/>
    </location>
</feature>
<dbReference type="PANTHER" id="PTHR43386:SF1">
    <property type="entry name" value="D,D-DIPEPTIDE TRANSPORT SYSTEM PERMEASE PROTEIN DDPC-RELATED"/>
    <property type="match status" value="1"/>
</dbReference>
<dbReference type="InterPro" id="IPR035906">
    <property type="entry name" value="MetI-like_sf"/>
</dbReference>
<keyword evidence="11" id="KW-1185">Reference proteome</keyword>
<evidence type="ECO:0000256" key="6">
    <source>
        <dbReference type="ARBA" id="ARBA00023136"/>
    </source>
</evidence>
<dbReference type="PROSITE" id="PS50928">
    <property type="entry name" value="ABC_TM1"/>
    <property type="match status" value="1"/>
</dbReference>
<dbReference type="NCBIfam" id="NF045473">
    <property type="entry name" value="Opp1C"/>
    <property type="match status" value="1"/>
</dbReference>
<keyword evidence="6 8" id="KW-0472">Membrane</keyword>
<protein>
    <submittedName>
        <fullName evidence="10">Nickel ABC transporter permease subunit NikC</fullName>
    </submittedName>
</protein>
<sequence>MLLLKRLLRNKVAWFSVGVIFCIAVVALFAPYIAPHDPLEVELTRRLQSPNATFLLGTDHLGRCILSRLIYGARISLSIALTVTALTTSISLIVGTIAGYVGGKVDSVLMRICDVFLSFPNLILALAIVGIMGASPVNLVIALGASHWAWYARIVRSKVLSLKQENFIKAAIVSGTSSVQIMVKHLLPYTIAEIAVLASLDTGWVILQISALSFLGLGIQPPTPEWGAMITDGREFFRREPGLMLYPGLIIFIVALSFNLLGDALRDALDPRFGKTIKQRASLTTVETSLPNG</sequence>
<evidence type="ECO:0000256" key="7">
    <source>
        <dbReference type="ARBA" id="ARBA00024202"/>
    </source>
</evidence>
<dbReference type="RefSeq" id="WP_073550403.1">
    <property type="nucleotide sequence ID" value="NZ_CAWMVK010000004.1"/>
</dbReference>
<dbReference type="InterPro" id="IPR050366">
    <property type="entry name" value="BP-dependent_transpt_permease"/>
</dbReference>
<gene>
    <name evidence="10" type="primary">nikC</name>
    <name evidence="10" type="ORF">NIES1031_15360</name>
</gene>
<dbReference type="AlphaFoldDB" id="A0A1U7HMA7"/>
<reference evidence="10 11" key="1">
    <citation type="submission" date="2016-11" db="EMBL/GenBank/DDBJ databases">
        <title>Draft Genome Sequences of Nine Cyanobacterial Strains from Diverse Habitats.</title>
        <authorList>
            <person name="Zhu T."/>
            <person name="Hou S."/>
            <person name="Lu X."/>
            <person name="Hess W.R."/>
        </authorList>
    </citation>
    <scope>NUCLEOTIDE SEQUENCE [LARGE SCALE GENOMIC DNA]</scope>
    <source>
        <strain evidence="10 11">5.2 s.c.1</strain>
    </source>
</reference>
<feature type="transmembrane region" description="Helical" evidence="8">
    <location>
        <begin position="12"/>
        <end position="34"/>
    </location>
</feature>
<dbReference type="Pfam" id="PF00528">
    <property type="entry name" value="BPD_transp_1"/>
    <property type="match status" value="1"/>
</dbReference>
<accession>A0A1U7HMA7</accession>
<feature type="transmembrane region" description="Helical" evidence="8">
    <location>
        <begin position="78"/>
        <end position="102"/>
    </location>
</feature>
<dbReference type="InterPro" id="IPR025966">
    <property type="entry name" value="OppC_N"/>
</dbReference>
<evidence type="ECO:0000313" key="10">
    <source>
        <dbReference type="EMBL" id="OKH24678.1"/>
    </source>
</evidence>
<dbReference type="CDD" id="cd06261">
    <property type="entry name" value="TM_PBP2"/>
    <property type="match status" value="1"/>
</dbReference>
<keyword evidence="5 8" id="KW-1133">Transmembrane helix</keyword>
<proteinExistence type="inferred from homology"/>
<dbReference type="InterPro" id="IPR053385">
    <property type="entry name" value="ABC_transport_permease"/>
</dbReference>
<keyword evidence="4 8" id="KW-0812">Transmembrane</keyword>
<dbReference type="Gene3D" id="1.10.3720.10">
    <property type="entry name" value="MetI-like"/>
    <property type="match status" value="1"/>
</dbReference>
<name>A0A1U7HMA7_9CHRO</name>
<evidence type="ECO:0000256" key="2">
    <source>
        <dbReference type="ARBA" id="ARBA00022448"/>
    </source>
</evidence>
<dbReference type="InterPro" id="IPR053474">
    <property type="entry name" value="Staphylopine_ABC_permease"/>
</dbReference>
<evidence type="ECO:0000256" key="1">
    <source>
        <dbReference type="ARBA" id="ARBA00004651"/>
    </source>
</evidence>
<comment type="caution">
    <text evidence="10">The sequence shown here is derived from an EMBL/GenBank/DDBJ whole genome shotgun (WGS) entry which is preliminary data.</text>
</comment>
<evidence type="ECO:0000256" key="5">
    <source>
        <dbReference type="ARBA" id="ARBA00022989"/>
    </source>
</evidence>
<evidence type="ECO:0000259" key="9">
    <source>
        <dbReference type="PROSITE" id="PS50928"/>
    </source>
</evidence>
<dbReference type="InterPro" id="IPR000515">
    <property type="entry name" value="MetI-like"/>
</dbReference>
<organism evidence="10 11">
    <name type="scientific">Chroogloeocystis siderophila 5.2 s.c.1</name>
    <dbReference type="NCBI Taxonomy" id="247279"/>
    <lineage>
        <taxon>Bacteria</taxon>
        <taxon>Bacillati</taxon>
        <taxon>Cyanobacteriota</taxon>
        <taxon>Cyanophyceae</taxon>
        <taxon>Oscillatoriophycideae</taxon>
        <taxon>Chroococcales</taxon>
        <taxon>Chroococcaceae</taxon>
        <taxon>Chroogloeocystis</taxon>
    </lineage>
</organism>
<dbReference type="Pfam" id="PF12911">
    <property type="entry name" value="OppC_N"/>
    <property type="match status" value="1"/>
</dbReference>
<dbReference type="NCBIfam" id="NF045474">
    <property type="entry name" value="Opp2C"/>
    <property type="match status" value="1"/>
</dbReference>
<dbReference type="NCBIfam" id="NF007738">
    <property type="entry name" value="PRK10417.1"/>
    <property type="match status" value="1"/>
</dbReference>
<dbReference type="OrthoDB" id="9797472at2"/>
<comment type="subcellular location">
    <subcellularLocation>
        <location evidence="1 8">Cell membrane</location>
        <topology evidence="1 8">Multi-pass membrane protein</topology>
    </subcellularLocation>
</comment>
<dbReference type="EMBL" id="MRCC01000012">
    <property type="protein sequence ID" value="OKH24678.1"/>
    <property type="molecule type" value="Genomic_DNA"/>
</dbReference>
<evidence type="ECO:0000256" key="8">
    <source>
        <dbReference type="RuleBase" id="RU363032"/>
    </source>
</evidence>
<dbReference type="PANTHER" id="PTHR43386">
    <property type="entry name" value="OLIGOPEPTIDE TRANSPORT SYSTEM PERMEASE PROTEIN APPC"/>
    <property type="match status" value="1"/>
</dbReference>
<comment type="similarity">
    <text evidence="7">Belongs to the binding-protein-dependent transport system permease family. OppBC subfamily.</text>
</comment>
<dbReference type="GO" id="GO:0055085">
    <property type="term" value="P:transmembrane transport"/>
    <property type="evidence" value="ECO:0007669"/>
    <property type="project" value="InterPro"/>
</dbReference>
<keyword evidence="2 8" id="KW-0813">Transport</keyword>
<evidence type="ECO:0000256" key="4">
    <source>
        <dbReference type="ARBA" id="ARBA00022692"/>
    </source>
</evidence>
<feature type="domain" description="ABC transmembrane type-1" evidence="9">
    <location>
        <begin position="77"/>
        <end position="262"/>
    </location>
</feature>